<evidence type="ECO:0000256" key="1">
    <source>
        <dbReference type="SAM" id="SignalP"/>
    </source>
</evidence>
<feature type="signal peptide" evidence="1">
    <location>
        <begin position="1"/>
        <end position="20"/>
    </location>
</feature>
<dbReference type="Pfam" id="PF17667">
    <property type="entry name" value="Pkinase_fungal"/>
    <property type="match status" value="1"/>
</dbReference>
<keyword evidence="1" id="KW-0732">Signal</keyword>
<dbReference type="OrthoDB" id="5569250at2759"/>
<evidence type="ECO:0000313" key="3">
    <source>
        <dbReference type="EMBL" id="KJA25250.1"/>
    </source>
</evidence>
<dbReference type="AlphaFoldDB" id="A0A0D2Q146"/>
<organism evidence="3 4">
    <name type="scientific">Hypholoma sublateritium (strain FD-334 SS-4)</name>
    <dbReference type="NCBI Taxonomy" id="945553"/>
    <lineage>
        <taxon>Eukaryota</taxon>
        <taxon>Fungi</taxon>
        <taxon>Dikarya</taxon>
        <taxon>Basidiomycota</taxon>
        <taxon>Agaricomycotina</taxon>
        <taxon>Agaricomycetes</taxon>
        <taxon>Agaricomycetidae</taxon>
        <taxon>Agaricales</taxon>
        <taxon>Agaricineae</taxon>
        <taxon>Strophariaceae</taxon>
        <taxon>Hypholoma</taxon>
    </lineage>
</organism>
<gene>
    <name evidence="3" type="ORF">HYPSUDRAFT_419894</name>
</gene>
<protein>
    <recommendedName>
        <fullName evidence="2">Fungal-type protein kinase domain-containing protein</fullName>
    </recommendedName>
</protein>
<keyword evidence="4" id="KW-1185">Reference proteome</keyword>
<dbReference type="EMBL" id="KN817532">
    <property type="protein sequence ID" value="KJA25250.1"/>
    <property type="molecule type" value="Genomic_DNA"/>
</dbReference>
<feature type="chain" id="PRO_5002249925" description="Fungal-type protein kinase domain-containing protein" evidence="1">
    <location>
        <begin position="21"/>
        <end position="446"/>
    </location>
</feature>
<dbReference type="InterPro" id="IPR011009">
    <property type="entry name" value="Kinase-like_dom_sf"/>
</dbReference>
<dbReference type="InterPro" id="IPR040976">
    <property type="entry name" value="Pkinase_fungal"/>
</dbReference>
<name>A0A0D2Q146_HYPSF</name>
<evidence type="ECO:0000313" key="4">
    <source>
        <dbReference type="Proteomes" id="UP000054270"/>
    </source>
</evidence>
<proteinExistence type="predicted"/>
<feature type="domain" description="Fungal-type protein kinase" evidence="2">
    <location>
        <begin position="160"/>
        <end position="293"/>
    </location>
</feature>
<reference evidence="4" key="1">
    <citation type="submission" date="2014-04" db="EMBL/GenBank/DDBJ databases">
        <title>Evolutionary Origins and Diversification of the Mycorrhizal Mutualists.</title>
        <authorList>
            <consortium name="DOE Joint Genome Institute"/>
            <consortium name="Mycorrhizal Genomics Consortium"/>
            <person name="Kohler A."/>
            <person name="Kuo A."/>
            <person name="Nagy L.G."/>
            <person name="Floudas D."/>
            <person name="Copeland A."/>
            <person name="Barry K.W."/>
            <person name="Cichocki N."/>
            <person name="Veneault-Fourrey C."/>
            <person name="LaButti K."/>
            <person name="Lindquist E.A."/>
            <person name="Lipzen A."/>
            <person name="Lundell T."/>
            <person name="Morin E."/>
            <person name="Murat C."/>
            <person name="Riley R."/>
            <person name="Ohm R."/>
            <person name="Sun H."/>
            <person name="Tunlid A."/>
            <person name="Henrissat B."/>
            <person name="Grigoriev I.V."/>
            <person name="Hibbett D.S."/>
            <person name="Martin F."/>
        </authorList>
    </citation>
    <scope>NUCLEOTIDE SEQUENCE [LARGE SCALE GENOMIC DNA]</scope>
    <source>
        <strain evidence="4">FD-334 SS-4</strain>
    </source>
</reference>
<dbReference type="SUPFAM" id="SSF56112">
    <property type="entry name" value="Protein kinase-like (PK-like)"/>
    <property type="match status" value="1"/>
</dbReference>
<accession>A0A0D2Q146</accession>
<sequence>MLSTYLLLVCICFFFQRKLFHFNLRTGGTLRLWVYDRQETIQSDGISITADFPRFLVLLLTIHRCSVQDYAIPWANAEAHDIDTSQYNGRDVKKVLCPPVEYVPKFPRRNFDNIILEGPLFVGEEGYLPHGIASRAASLFNAVHDEKTHAVKTPSTEAQRAFLDEREPSLTKGRRTLRLVVSEGLVPLTSQTGKSFVDAWLDAVTCHAFLWKHGVEHSDPSLWNVMYHPVRECGVLTDFDLSVISWLPRVPGSDRTGTIPFMALDHLHDAYWEGNITRHYHHELEAFIWMLPFVFLAYDGGKYDAKTPFIKDWITSNHITYREMKLAFLMRELCQVAVSSVQSGFGHYRELMLSACDVVRMQECSRSKLGLDLARQQIRAAAGNLHPPTPHVAQSATMWANFISALLQSGIDVTTLQKHRPVFDNAKNQQLFKEMKAIHDSLRFSA</sequence>
<evidence type="ECO:0000259" key="2">
    <source>
        <dbReference type="Pfam" id="PF17667"/>
    </source>
</evidence>
<dbReference type="Proteomes" id="UP000054270">
    <property type="component" value="Unassembled WGS sequence"/>
</dbReference>